<evidence type="ECO:0008006" key="4">
    <source>
        <dbReference type="Google" id="ProtNLM"/>
    </source>
</evidence>
<sequence>MTGETIKAMAAAMANIGKELEALSKCIINSTQELIEDKSVQGDADKSVQEVDRKPVQEVDRKPVKPIKKKIEKKPAATKKRKAKSDKQKKLVKKTKEPTVLDRVYKVISRSRKGATVEKIKEATQLDKKQISNSLYKLTKKGMVKTVSRGIYVAADE</sequence>
<dbReference type="InterPro" id="IPR036388">
    <property type="entry name" value="WH-like_DNA-bd_sf"/>
</dbReference>
<dbReference type="AlphaFoldDB" id="A0A1V1PI70"/>
<gene>
    <name evidence="2" type="ORF">OMM_06329</name>
</gene>
<dbReference type="SUPFAM" id="SSF46785">
    <property type="entry name" value="Winged helix' DNA-binding domain"/>
    <property type="match status" value="1"/>
</dbReference>
<name>A0A1V1PI70_9BACT</name>
<accession>A0A1V1PI70</accession>
<feature type="region of interest" description="Disordered" evidence="1">
    <location>
        <begin position="38"/>
        <end position="95"/>
    </location>
</feature>
<comment type="caution">
    <text evidence="2">The sequence shown here is derived from an EMBL/GenBank/DDBJ whole genome shotgun (WGS) entry which is preliminary data.</text>
</comment>
<feature type="compositionally biased region" description="Basic and acidic residues" evidence="1">
    <location>
        <begin position="85"/>
        <end position="95"/>
    </location>
</feature>
<evidence type="ECO:0000313" key="2">
    <source>
        <dbReference type="EMBL" id="ETR74433.1"/>
    </source>
</evidence>
<dbReference type="InterPro" id="IPR036390">
    <property type="entry name" value="WH_DNA-bd_sf"/>
</dbReference>
<protein>
    <recommendedName>
        <fullName evidence="4">Replication protein A C-terminal domain-containing protein</fullName>
    </recommendedName>
</protein>
<dbReference type="EMBL" id="ATBP01000007">
    <property type="protein sequence ID" value="ETR74433.1"/>
    <property type="molecule type" value="Genomic_DNA"/>
</dbReference>
<feature type="compositionally biased region" description="Basic and acidic residues" evidence="1">
    <location>
        <begin position="38"/>
        <end position="63"/>
    </location>
</feature>
<dbReference type="Proteomes" id="UP000189670">
    <property type="component" value="Unassembled WGS sequence"/>
</dbReference>
<proteinExistence type="predicted"/>
<reference evidence="3" key="1">
    <citation type="submission" date="2012-11" db="EMBL/GenBank/DDBJ databases">
        <authorList>
            <person name="Lucero-Rivera Y.E."/>
            <person name="Tovar-Ramirez D."/>
        </authorList>
    </citation>
    <scope>NUCLEOTIDE SEQUENCE [LARGE SCALE GENOMIC DNA]</scope>
    <source>
        <strain evidence="3">Araruama</strain>
    </source>
</reference>
<dbReference type="Gene3D" id="1.10.10.10">
    <property type="entry name" value="Winged helix-like DNA-binding domain superfamily/Winged helix DNA-binding domain"/>
    <property type="match status" value="1"/>
</dbReference>
<organism evidence="2 3">
    <name type="scientific">Candidatus Magnetoglobus multicellularis str. Araruama</name>
    <dbReference type="NCBI Taxonomy" id="890399"/>
    <lineage>
        <taxon>Bacteria</taxon>
        <taxon>Pseudomonadati</taxon>
        <taxon>Thermodesulfobacteriota</taxon>
        <taxon>Desulfobacteria</taxon>
        <taxon>Desulfobacterales</taxon>
        <taxon>Desulfobacteraceae</taxon>
        <taxon>Candidatus Magnetoglobus</taxon>
    </lineage>
</organism>
<feature type="compositionally biased region" description="Basic residues" evidence="1">
    <location>
        <begin position="64"/>
        <end position="84"/>
    </location>
</feature>
<evidence type="ECO:0000313" key="3">
    <source>
        <dbReference type="Proteomes" id="UP000189670"/>
    </source>
</evidence>
<evidence type="ECO:0000256" key="1">
    <source>
        <dbReference type="SAM" id="MobiDB-lite"/>
    </source>
</evidence>